<accession>A0A429XYR2</accession>
<sequence length="48" mass="5373">MRESQFEFEQNVQSKRNDAIDSGIGFGVSFIFFTAIFVIGTVIEVLGK</sequence>
<dbReference type="Pfam" id="PF14141">
    <property type="entry name" value="YqzM"/>
    <property type="match status" value="1"/>
</dbReference>
<keyword evidence="1" id="KW-0472">Membrane</keyword>
<keyword evidence="3" id="KW-1185">Reference proteome</keyword>
<evidence type="ECO:0000313" key="2">
    <source>
        <dbReference type="EMBL" id="RST73880.1"/>
    </source>
</evidence>
<dbReference type="RefSeq" id="WP_126051264.1">
    <property type="nucleotide sequence ID" value="NZ_QYTV02000005.1"/>
</dbReference>
<protein>
    <submittedName>
        <fullName evidence="2">YqzM family protein</fullName>
    </submittedName>
</protein>
<proteinExistence type="predicted"/>
<dbReference type="AlphaFoldDB" id="A0A429XYR2"/>
<organism evidence="2 3">
    <name type="scientific">Siminovitchia acidinfaciens</name>
    <dbReference type="NCBI Taxonomy" id="2321395"/>
    <lineage>
        <taxon>Bacteria</taxon>
        <taxon>Bacillati</taxon>
        <taxon>Bacillota</taxon>
        <taxon>Bacilli</taxon>
        <taxon>Bacillales</taxon>
        <taxon>Bacillaceae</taxon>
        <taxon>Siminovitchia</taxon>
    </lineage>
</organism>
<evidence type="ECO:0000256" key="1">
    <source>
        <dbReference type="SAM" id="Phobius"/>
    </source>
</evidence>
<dbReference type="EMBL" id="QYTV02000005">
    <property type="protein sequence ID" value="RST73880.1"/>
    <property type="molecule type" value="Genomic_DNA"/>
</dbReference>
<keyword evidence="1" id="KW-0812">Transmembrane</keyword>
<dbReference type="InterPro" id="IPR025416">
    <property type="entry name" value="YqzM"/>
</dbReference>
<reference evidence="2" key="1">
    <citation type="submission" date="2018-12" db="EMBL/GenBank/DDBJ databases">
        <authorList>
            <person name="Sun L."/>
            <person name="Chen Z."/>
        </authorList>
    </citation>
    <scope>NUCLEOTIDE SEQUENCE [LARGE SCALE GENOMIC DNA]</scope>
    <source>
        <strain evidence="2">3-2-2</strain>
    </source>
</reference>
<gene>
    <name evidence="2" type="ORF">D4T97_013495</name>
</gene>
<evidence type="ECO:0000313" key="3">
    <source>
        <dbReference type="Proteomes" id="UP000287156"/>
    </source>
</evidence>
<name>A0A429XYR2_9BACI</name>
<comment type="caution">
    <text evidence="2">The sequence shown here is derived from an EMBL/GenBank/DDBJ whole genome shotgun (WGS) entry which is preliminary data.</text>
</comment>
<feature type="transmembrane region" description="Helical" evidence="1">
    <location>
        <begin position="24"/>
        <end position="46"/>
    </location>
</feature>
<keyword evidence="1" id="KW-1133">Transmembrane helix</keyword>
<dbReference type="Proteomes" id="UP000287156">
    <property type="component" value="Unassembled WGS sequence"/>
</dbReference>